<evidence type="ECO:0000256" key="10">
    <source>
        <dbReference type="ARBA" id="ARBA00023225"/>
    </source>
</evidence>
<evidence type="ECO:0000256" key="6">
    <source>
        <dbReference type="ARBA" id="ARBA00022500"/>
    </source>
</evidence>
<name>A0ABW0R6K3_9BACL</name>
<proteinExistence type="inferred from homology"/>
<dbReference type="RefSeq" id="WP_378114417.1">
    <property type="nucleotide sequence ID" value="NZ_JBHSNC010000057.1"/>
</dbReference>
<keyword evidence="7" id="KW-1005">Bacterial flagellum biogenesis</keyword>
<keyword evidence="4" id="KW-0813">Transport</keyword>
<feature type="coiled-coil region" evidence="11">
    <location>
        <begin position="25"/>
        <end position="59"/>
    </location>
</feature>
<comment type="similarity">
    <text evidence="2">Belongs to the FliJ family.</text>
</comment>
<evidence type="ECO:0000313" key="13">
    <source>
        <dbReference type="Proteomes" id="UP001596108"/>
    </source>
</evidence>
<dbReference type="Proteomes" id="UP001596108">
    <property type="component" value="Unassembled WGS sequence"/>
</dbReference>
<evidence type="ECO:0000256" key="5">
    <source>
        <dbReference type="ARBA" id="ARBA00022475"/>
    </source>
</evidence>
<keyword evidence="8" id="KW-0653">Protein transport</keyword>
<accession>A0ABW0R6K3</accession>
<keyword evidence="13" id="KW-1185">Reference proteome</keyword>
<keyword evidence="11" id="KW-0175">Coiled coil</keyword>
<dbReference type="InterPro" id="IPR053716">
    <property type="entry name" value="Flag_assembly_chemotaxis_eff"/>
</dbReference>
<evidence type="ECO:0000256" key="3">
    <source>
        <dbReference type="ARBA" id="ARBA00020392"/>
    </source>
</evidence>
<dbReference type="InterPro" id="IPR012823">
    <property type="entry name" value="Flagell_FliJ"/>
</dbReference>
<keyword evidence="10" id="KW-1006">Bacterial flagellum protein export</keyword>
<dbReference type="NCBIfam" id="TIGR02473">
    <property type="entry name" value="flagell_FliJ"/>
    <property type="match status" value="1"/>
</dbReference>
<evidence type="ECO:0000256" key="4">
    <source>
        <dbReference type="ARBA" id="ARBA00022448"/>
    </source>
</evidence>
<dbReference type="Gene3D" id="1.10.287.1700">
    <property type="match status" value="1"/>
</dbReference>
<sequence>MRFNYPLQKIVDLKGSEKSMAEWEYAVALGKLKQEEEKMADLIAERSEVERTLEQTTAKPTPLARITELQSYIDVLDERIRHQSEDVRYATHEVQARQSMLTDKMVDEKVWLNARDRAHERFKFEWLSREQNELDEIAIVRAAAAMRA</sequence>
<keyword evidence="12" id="KW-0969">Cilium</keyword>
<gene>
    <name evidence="12" type="primary">fliJ</name>
    <name evidence="12" type="ORF">ACFPQ4_23815</name>
</gene>
<evidence type="ECO:0000256" key="7">
    <source>
        <dbReference type="ARBA" id="ARBA00022795"/>
    </source>
</evidence>
<evidence type="ECO:0000256" key="11">
    <source>
        <dbReference type="SAM" id="Coils"/>
    </source>
</evidence>
<keyword evidence="5" id="KW-1003">Cell membrane</keyword>
<keyword evidence="9" id="KW-0472">Membrane</keyword>
<evidence type="ECO:0000256" key="8">
    <source>
        <dbReference type="ARBA" id="ARBA00022927"/>
    </source>
</evidence>
<comment type="caution">
    <text evidence="12">The sequence shown here is derived from an EMBL/GenBank/DDBJ whole genome shotgun (WGS) entry which is preliminary data.</text>
</comment>
<evidence type="ECO:0000313" key="12">
    <source>
        <dbReference type="EMBL" id="MFC5532455.1"/>
    </source>
</evidence>
<reference evidence="13" key="1">
    <citation type="journal article" date="2019" name="Int. J. Syst. Evol. Microbiol.">
        <title>The Global Catalogue of Microorganisms (GCM) 10K type strain sequencing project: providing services to taxonomists for standard genome sequencing and annotation.</title>
        <authorList>
            <consortium name="The Broad Institute Genomics Platform"/>
            <consortium name="The Broad Institute Genome Sequencing Center for Infectious Disease"/>
            <person name="Wu L."/>
            <person name="Ma J."/>
        </authorList>
    </citation>
    <scope>NUCLEOTIDE SEQUENCE [LARGE SCALE GENOMIC DNA]</scope>
    <source>
        <strain evidence="13">CGMCC 1.18578</strain>
    </source>
</reference>
<organism evidence="12 13">
    <name type="scientific">Cohnella yongneupensis</name>
    <dbReference type="NCBI Taxonomy" id="425006"/>
    <lineage>
        <taxon>Bacteria</taxon>
        <taxon>Bacillati</taxon>
        <taxon>Bacillota</taxon>
        <taxon>Bacilli</taxon>
        <taxon>Bacillales</taxon>
        <taxon>Paenibacillaceae</taxon>
        <taxon>Cohnella</taxon>
    </lineage>
</organism>
<evidence type="ECO:0000256" key="9">
    <source>
        <dbReference type="ARBA" id="ARBA00023136"/>
    </source>
</evidence>
<evidence type="ECO:0000256" key="1">
    <source>
        <dbReference type="ARBA" id="ARBA00004413"/>
    </source>
</evidence>
<evidence type="ECO:0000256" key="2">
    <source>
        <dbReference type="ARBA" id="ARBA00010004"/>
    </source>
</evidence>
<keyword evidence="12" id="KW-0282">Flagellum</keyword>
<keyword evidence="12" id="KW-0966">Cell projection</keyword>
<protein>
    <recommendedName>
        <fullName evidence="3">Flagellar FliJ protein</fullName>
    </recommendedName>
</protein>
<comment type="subcellular location">
    <subcellularLocation>
        <location evidence="1">Cell membrane</location>
        <topology evidence="1">Peripheral membrane protein</topology>
        <orientation evidence="1">Cytoplasmic side</orientation>
    </subcellularLocation>
</comment>
<dbReference type="EMBL" id="JBHSNC010000057">
    <property type="protein sequence ID" value="MFC5532455.1"/>
    <property type="molecule type" value="Genomic_DNA"/>
</dbReference>
<keyword evidence="6" id="KW-0145">Chemotaxis</keyword>
<dbReference type="Pfam" id="PF02050">
    <property type="entry name" value="FliJ"/>
    <property type="match status" value="1"/>
</dbReference>